<dbReference type="AlphaFoldDB" id="Q09JU7"/>
<accession>Q09JU7</accession>
<evidence type="ECO:0000313" key="3">
    <source>
        <dbReference type="EMBL" id="ABI52666.1"/>
    </source>
</evidence>
<dbReference type="InterPro" id="IPR036880">
    <property type="entry name" value="Kunitz_BPTI_sf"/>
</dbReference>
<dbReference type="InterPro" id="IPR002223">
    <property type="entry name" value="Kunitz_BPTI"/>
</dbReference>
<organism evidence="3">
    <name type="scientific">Argas monolakensis</name>
    <name type="common">Mono lake bird tick</name>
    <dbReference type="NCBI Taxonomy" id="34602"/>
    <lineage>
        <taxon>Eukaryota</taxon>
        <taxon>Metazoa</taxon>
        <taxon>Ecdysozoa</taxon>
        <taxon>Arthropoda</taxon>
        <taxon>Chelicerata</taxon>
        <taxon>Arachnida</taxon>
        <taxon>Acari</taxon>
        <taxon>Parasitiformes</taxon>
        <taxon>Ixodida</taxon>
        <taxon>Ixodoidea</taxon>
        <taxon>Argasidae</taxon>
        <taxon>Argasinae</taxon>
        <taxon>Argas</taxon>
    </lineage>
</organism>
<dbReference type="SUPFAM" id="SSF57362">
    <property type="entry name" value="BPTI-like"/>
    <property type="match status" value="1"/>
</dbReference>
<reference evidence="3" key="1">
    <citation type="journal article" date="2008" name="Insect Biochem. Mol. Biol.">
        <title>Comparative sialomics between hard and soft ticks: implications for the evolution of blood-feeding behavior.</title>
        <authorList>
            <person name="Mans B.J."/>
            <person name="Andersen J.F."/>
            <person name="Francischetti I.M."/>
            <person name="Valenzuela J.G."/>
            <person name="Schwan T.G."/>
            <person name="Pham V.M."/>
            <person name="Garfield M.K."/>
            <person name="Hammer C.H."/>
            <person name="Ribeiro J.M."/>
        </authorList>
    </citation>
    <scope>NUCLEOTIDE SEQUENCE</scope>
    <source>
        <strain evidence="3">AM-56</strain>
        <tissue evidence="3">Adult salivary gland</tissue>
    </source>
</reference>
<dbReference type="Pfam" id="PF00014">
    <property type="entry name" value="Kunitz_BPTI"/>
    <property type="match status" value="1"/>
</dbReference>
<keyword evidence="1" id="KW-0732">Signal</keyword>
<evidence type="ECO:0000256" key="1">
    <source>
        <dbReference type="SAM" id="SignalP"/>
    </source>
</evidence>
<dbReference type="PROSITE" id="PS50279">
    <property type="entry name" value="BPTI_KUNITZ_2"/>
    <property type="match status" value="1"/>
</dbReference>
<feature type="domain" description="BPTI/Kunitz inhibitor" evidence="2">
    <location>
        <begin position="31"/>
        <end position="82"/>
    </location>
</feature>
<name>Q09JU7_ARGMO</name>
<protein>
    <submittedName>
        <fullName evidence="3">Kunitz domain</fullName>
    </submittedName>
</protein>
<evidence type="ECO:0000259" key="2">
    <source>
        <dbReference type="PROSITE" id="PS50279"/>
    </source>
</evidence>
<sequence>MLKLIFVAITAMVLLDCGRGTDLFCRYPHNCQDSVSLSSCKGGRVETYHYNRISRACIRNPLHKCGSTCNNFNSEKQCRTSCKSYFG</sequence>
<dbReference type="EMBL" id="DQ886749">
    <property type="protein sequence ID" value="ABI52666.1"/>
    <property type="molecule type" value="mRNA"/>
</dbReference>
<proteinExistence type="evidence at transcript level"/>
<dbReference type="Gene3D" id="4.10.410.10">
    <property type="entry name" value="Pancreatic trypsin inhibitor Kunitz domain"/>
    <property type="match status" value="1"/>
</dbReference>
<feature type="signal peptide" evidence="1">
    <location>
        <begin position="1"/>
        <end position="20"/>
    </location>
</feature>
<feature type="chain" id="PRO_5004167676" evidence="1">
    <location>
        <begin position="21"/>
        <end position="87"/>
    </location>
</feature>
<dbReference type="GO" id="GO:0004867">
    <property type="term" value="F:serine-type endopeptidase inhibitor activity"/>
    <property type="evidence" value="ECO:0007669"/>
    <property type="project" value="InterPro"/>
</dbReference>